<evidence type="ECO:0000313" key="4">
    <source>
        <dbReference type="EMBL" id="TXC74314.1"/>
    </source>
</evidence>
<dbReference type="PANTHER" id="PTHR35333:SF5">
    <property type="entry name" value="CONSERVED LIPOPROTEIN LPQF-RELATED"/>
    <property type="match status" value="1"/>
</dbReference>
<feature type="chain" id="PRO_5022851731" description="Beta-lactamase class A catalytic domain-containing protein" evidence="2">
    <location>
        <begin position="31"/>
        <end position="437"/>
    </location>
</feature>
<reference evidence="4 5" key="1">
    <citation type="submission" date="2019-08" db="EMBL/GenBank/DDBJ databases">
        <title>Sphingorhabdus soil sp. nov., isolated from arctic soil.</title>
        <authorList>
            <person name="Liu Y."/>
        </authorList>
    </citation>
    <scope>NUCLEOTIDE SEQUENCE [LARGE SCALE GENOMIC DNA]</scope>
    <source>
        <strain evidence="4 5">D-2Q-5-6</strain>
    </source>
</reference>
<name>A0A5C6UP07_9SPHN</name>
<dbReference type="InterPro" id="IPR012338">
    <property type="entry name" value="Beta-lactam/transpept-like"/>
</dbReference>
<dbReference type="GO" id="GO:0008800">
    <property type="term" value="F:beta-lactamase activity"/>
    <property type="evidence" value="ECO:0007669"/>
    <property type="project" value="UniProtKB-EC"/>
</dbReference>
<dbReference type="RefSeq" id="WP_147122342.1">
    <property type="nucleotide sequence ID" value="NZ_VOPY01000001.1"/>
</dbReference>
<accession>A0A5C6UP07</accession>
<dbReference type="GO" id="GO:0030655">
    <property type="term" value="P:beta-lactam antibiotic catabolic process"/>
    <property type="evidence" value="ECO:0007669"/>
    <property type="project" value="InterPro"/>
</dbReference>
<keyword evidence="5" id="KW-1185">Reference proteome</keyword>
<feature type="domain" description="Beta-lactamase class A catalytic" evidence="3">
    <location>
        <begin position="169"/>
        <end position="407"/>
    </location>
</feature>
<feature type="signal peptide" evidence="2">
    <location>
        <begin position="1"/>
        <end position="30"/>
    </location>
</feature>
<dbReference type="AlphaFoldDB" id="A0A5C6UP07"/>
<protein>
    <recommendedName>
        <fullName evidence="3">Beta-lactamase class A catalytic domain-containing protein</fullName>
    </recommendedName>
</protein>
<gene>
    <name evidence="4" type="ORF">FSZ31_06350</name>
</gene>
<evidence type="ECO:0000256" key="1">
    <source>
        <dbReference type="ARBA" id="ARBA00001526"/>
    </source>
</evidence>
<dbReference type="Pfam" id="PF13354">
    <property type="entry name" value="Beta-lactamase2"/>
    <property type="match status" value="1"/>
</dbReference>
<comment type="catalytic activity">
    <reaction evidence="1">
        <text>a beta-lactam + H2O = a substituted beta-amino acid</text>
        <dbReference type="Rhea" id="RHEA:20401"/>
        <dbReference type="ChEBI" id="CHEBI:15377"/>
        <dbReference type="ChEBI" id="CHEBI:35627"/>
        <dbReference type="ChEBI" id="CHEBI:140347"/>
        <dbReference type="EC" id="3.5.2.6"/>
    </reaction>
</comment>
<comment type="caution">
    <text evidence="4">The sequence shown here is derived from an EMBL/GenBank/DDBJ whole genome shotgun (WGS) entry which is preliminary data.</text>
</comment>
<dbReference type="SUPFAM" id="SSF56601">
    <property type="entry name" value="beta-lactamase/transpeptidase-like"/>
    <property type="match status" value="1"/>
</dbReference>
<dbReference type="PANTHER" id="PTHR35333">
    <property type="entry name" value="BETA-LACTAMASE"/>
    <property type="match status" value="1"/>
</dbReference>
<evidence type="ECO:0000313" key="5">
    <source>
        <dbReference type="Proteomes" id="UP000321129"/>
    </source>
</evidence>
<evidence type="ECO:0000256" key="2">
    <source>
        <dbReference type="SAM" id="SignalP"/>
    </source>
</evidence>
<proteinExistence type="predicted"/>
<dbReference type="Gene3D" id="3.40.710.10">
    <property type="entry name" value="DD-peptidase/beta-lactamase superfamily"/>
    <property type="match status" value="1"/>
</dbReference>
<dbReference type="Proteomes" id="UP000321129">
    <property type="component" value="Unassembled WGS sequence"/>
</dbReference>
<dbReference type="InterPro" id="IPR045155">
    <property type="entry name" value="Beta-lactam_cat"/>
</dbReference>
<keyword evidence="2" id="KW-0732">Signal</keyword>
<sequence>MLRSSARFLASLAMATGTAALVTLPMPVAAQQTAGPLTLRANSIVALFGGKADIAEVFAPSLLAQLPPAKLVEITGQLKAELGDPVGIESIAEQGENSATVRIAFTRAVATFDIGIEPNAPHRITTLLFKGSETIGDDMAKVVADLRALPGHASLAVARLDESGPTWLVRERGDQATAIGSTFKLYILAELSRQIAAGTRHWDDVVTLDRRSLPSGMLQNWPQGSPLTLHTLAGLMISISDNTATDTLLATLGRDNVEAMMVAAGNAHAASNRPMLSTYDMFALKGTTDESLAEAYMAGNEAARRALLPQIARVDRATIEADRFSGNPRWIDSIEWFASPEDLVRVMDWLRRNGDQATRDILAINAGVADQVAQEFAYVGYKGGSESGVLNTSYLLRDKAGRWYAVSASWNDPAAPLSDGKMFLIASRAIRLVAASD</sequence>
<dbReference type="InterPro" id="IPR000871">
    <property type="entry name" value="Beta-lactam_class-A"/>
</dbReference>
<organism evidence="4 5">
    <name type="scientific">Flavisphingopyxis soli</name>
    <dbReference type="NCBI Taxonomy" id="2601267"/>
    <lineage>
        <taxon>Bacteria</taxon>
        <taxon>Pseudomonadati</taxon>
        <taxon>Pseudomonadota</taxon>
        <taxon>Alphaproteobacteria</taxon>
        <taxon>Sphingomonadales</taxon>
        <taxon>Sphingopyxidaceae</taxon>
        <taxon>Flavisphingopyxis</taxon>
    </lineage>
</organism>
<dbReference type="GO" id="GO:0046677">
    <property type="term" value="P:response to antibiotic"/>
    <property type="evidence" value="ECO:0007669"/>
    <property type="project" value="InterPro"/>
</dbReference>
<dbReference type="EMBL" id="VOPY01000001">
    <property type="protein sequence ID" value="TXC74314.1"/>
    <property type="molecule type" value="Genomic_DNA"/>
</dbReference>
<dbReference type="OrthoDB" id="108135at2"/>
<evidence type="ECO:0000259" key="3">
    <source>
        <dbReference type="Pfam" id="PF13354"/>
    </source>
</evidence>